<feature type="transmembrane region" description="Helical" evidence="2">
    <location>
        <begin position="61"/>
        <end position="82"/>
    </location>
</feature>
<protein>
    <submittedName>
        <fullName evidence="3">Uncharacterized protein</fullName>
    </submittedName>
</protein>
<name>A0A6J4JA30_9ACTN</name>
<keyword evidence="2" id="KW-0812">Transmembrane</keyword>
<feature type="transmembrane region" description="Helical" evidence="2">
    <location>
        <begin position="295"/>
        <end position="313"/>
    </location>
</feature>
<feature type="transmembrane region" description="Helical" evidence="2">
    <location>
        <begin position="238"/>
        <end position="257"/>
    </location>
</feature>
<dbReference type="EMBL" id="CADCTB010000206">
    <property type="protein sequence ID" value="CAA9272530.1"/>
    <property type="molecule type" value="Genomic_DNA"/>
</dbReference>
<evidence type="ECO:0000256" key="2">
    <source>
        <dbReference type="SAM" id="Phobius"/>
    </source>
</evidence>
<organism evidence="3">
    <name type="scientific">uncultured Acidimicrobiales bacterium</name>
    <dbReference type="NCBI Taxonomy" id="310071"/>
    <lineage>
        <taxon>Bacteria</taxon>
        <taxon>Bacillati</taxon>
        <taxon>Actinomycetota</taxon>
        <taxon>Acidimicrobiia</taxon>
        <taxon>Acidimicrobiales</taxon>
        <taxon>environmental samples</taxon>
    </lineage>
</organism>
<reference evidence="3" key="1">
    <citation type="submission" date="2020-02" db="EMBL/GenBank/DDBJ databases">
        <authorList>
            <person name="Meier V. D."/>
        </authorList>
    </citation>
    <scope>NUCLEOTIDE SEQUENCE</scope>
    <source>
        <strain evidence="3">AVDCRST_MAG10</strain>
    </source>
</reference>
<dbReference type="AlphaFoldDB" id="A0A6J4JA30"/>
<sequence>MIAATEWGWNAWAWLVIPLAIYGLTSLTLFALGSTDETNPLKFFFGQIGDSLQRFTGYPGWSMAGVLSGLIMLLVVVIGFYWDVAWHIDNGRDDELFTPSHVMILVGLGGLIYAAGIAVLFASLEKANTALKFGFLHVPWSAVLLTALGIGGVVAFPLDAMWHDAYGVDVTLWSPPHIQLVISGSLGTIALWLMLAEARPWAEPTLLGRFINVLTAGTVLVGMSTLQGEFDYGVPQFQVLYLPVLIMIAAGFTLLAVRRALGPWGAVKVVGIYLVLRAFLAFSIGGVLNHTVPHFPLYLGSALVVEAAFAWLGTRRPLRLALVTGALVGTVGLITELGWVTLWGFSTSARLPAALALKIAILGPIAAIAAALVGTAFGGAVAKARERIPAAALAAAGVAIVGTLAFPLPRDVGPVTATVRLVQIGSMADVDVTLDPPDAARTATAFAVSAWQGGSETVQADLKQVAMGRYVASRPVPVTGSWKTMVSLQRGDEVMAVPVYLPADPEIGAPEVPAVPERTERFVRNTTILLREVKEGPAGAAVAAYSGLAVVAAVYIGLIALTARRVPPFSAPPDPPDRLSSPPAWAAPAPA</sequence>
<accession>A0A6J4JA30</accession>
<gene>
    <name evidence="3" type="ORF">AVDCRST_MAG10-3369</name>
</gene>
<proteinExistence type="predicted"/>
<feature type="transmembrane region" description="Helical" evidence="2">
    <location>
        <begin position="136"/>
        <end position="158"/>
    </location>
</feature>
<feature type="region of interest" description="Disordered" evidence="1">
    <location>
        <begin position="570"/>
        <end position="591"/>
    </location>
</feature>
<feature type="transmembrane region" description="Helical" evidence="2">
    <location>
        <begin position="12"/>
        <end position="32"/>
    </location>
</feature>
<feature type="transmembrane region" description="Helical" evidence="2">
    <location>
        <begin position="390"/>
        <end position="408"/>
    </location>
</feature>
<keyword evidence="2" id="KW-0472">Membrane</keyword>
<feature type="transmembrane region" description="Helical" evidence="2">
    <location>
        <begin position="269"/>
        <end position="289"/>
    </location>
</feature>
<feature type="transmembrane region" description="Helical" evidence="2">
    <location>
        <begin position="355"/>
        <end position="378"/>
    </location>
</feature>
<evidence type="ECO:0000313" key="3">
    <source>
        <dbReference type="EMBL" id="CAA9272530.1"/>
    </source>
</evidence>
<feature type="transmembrane region" description="Helical" evidence="2">
    <location>
        <begin position="538"/>
        <end position="561"/>
    </location>
</feature>
<feature type="compositionally biased region" description="Low complexity" evidence="1">
    <location>
        <begin position="578"/>
        <end position="591"/>
    </location>
</feature>
<feature type="transmembrane region" description="Helical" evidence="2">
    <location>
        <begin position="207"/>
        <end position="226"/>
    </location>
</feature>
<evidence type="ECO:0000256" key="1">
    <source>
        <dbReference type="SAM" id="MobiDB-lite"/>
    </source>
</evidence>
<feature type="transmembrane region" description="Helical" evidence="2">
    <location>
        <begin position="178"/>
        <end position="195"/>
    </location>
</feature>
<keyword evidence="2" id="KW-1133">Transmembrane helix</keyword>
<feature type="transmembrane region" description="Helical" evidence="2">
    <location>
        <begin position="320"/>
        <end position="343"/>
    </location>
</feature>
<feature type="transmembrane region" description="Helical" evidence="2">
    <location>
        <begin position="102"/>
        <end position="124"/>
    </location>
</feature>